<feature type="transmembrane region" description="Helical" evidence="2">
    <location>
        <begin position="104"/>
        <end position="122"/>
    </location>
</feature>
<dbReference type="OMA" id="SHWMEYE"/>
<keyword evidence="2" id="KW-0812">Transmembrane</keyword>
<dbReference type="eggNOG" id="ENOG502QQBP">
    <property type="taxonomic scope" value="Eukaryota"/>
</dbReference>
<name>A0A0E0KMI2_ORYPU</name>
<dbReference type="HOGENOM" id="CLU_009180_5_2_1"/>
<reference evidence="4" key="1">
    <citation type="submission" date="2015-04" db="UniProtKB">
        <authorList>
            <consortium name="EnsemblPlants"/>
        </authorList>
    </citation>
    <scope>IDENTIFICATION</scope>
</reference>
<dbReference type="Proteomes" id="UP000026962">
    <property type="component" value="Chromosome 4"/>
</dbReference>
<reference evidence="4" key="2">
    <citation type="submission" date="2018-05" db="EMBL/GenBank/DDBJ databases">
        <title>OpunRS2 (Oryza punctata Reference Sequence Version 2).</title>
        <authorList>
            <person name="Zhang J."/>
            <person name="Kudrna D."/>
            <person name="Lee S."/>
            <person name="Talag J."/>
            <person name="Welchert J."/>
            <person name="Wing R.A."/>
        </authorList>
    </citation>
    <scope>NUCLEOTIDE SEQUENCE [LARGE SCALE GENOMIC DNA]</scope>
</reference>
<dbReference type="EnsemblPlants" id="OPUNC04G01730.1">
    <property type="protein sequence ID" value="OPUNC04G01730.1"/>
    <property type="gene ID" value="OPUNC04G01730"/>
</dbReference>
<feature type="domain" description="DUF4220" evidence="3">
    <location>
        <begin position="43"/>
        <end position="380"/>
    </location>
</feature>
<dbReference type="InterPro" id="IPR025315">
    <property type="entry name" value="DUF4220"/>
</dbReference>
<keyword evidence="2" id="KW-1133">Transmembrane helix</keyword>
<dbReference type="Pfam" id="PF13968">
    <property type="entry name" value="DUF4220"/>
    <property type="match status" value="1"/>
</dbReference>
<feature type="transmembrane region" description="Helical" evidence="2">
    <location>
        <begin position="134"/>
        <end position="159"/>
    </location>
</feature>
<keyword evidence="2" id="KW-0472">Membrane</keyword>
<feature type="transmembrane region" description="Helical" evidence="2">
    <location>
        <begin position="294"/>
        <end position="312"/>
    </location>
</feature>
<evidence type="ECO:0000313" key="4">
    <source>
        <dbReference type="EnsemblPlants" id="OPUNC04G01730.1"/>
    </source>
</evidence>
<sequence>MPGWNFVTIKDFLIISSAAHVGLVLFAGVRRHSATGLWRLVLWVANQVARWAPTAALGKLSVGSTVEQEQLRTLWVAFMLLHAGMPDNITAYALEDTVMSMRKVVSVFLQLIGPVSPFAILFKNIFSNNDDPMLWVSSLICCMAIVRYGEGAFWALWLGNLENMRSSIKEEEEKNRPRRRSSLQSAMRGGSTPDDEQILLIAHDMLYITKNAFVDYLDKSNDEQEALSATWDDILYKVVNMELSLMYDMIYTKATKVHTCCGYAIRLASPIAGAAAWLLSWFHSKEGQARGEVVITYAMLAGTFILDIIWLLRAAASTWTYSFLNDRPRCWLHHALLCSGKWRVIRRVIVSLNLFRFIANKEPSSYRMWSGTIGQYNLLHECTRDDEDAGETTSNCVSYVLKKLSEIKYLGFSSSHWMEYEYHYWRGNREIDSQYFRKELFSYIWEVMKKPFPQRRGQRIMAQMAEAGETAAWVEESRHAHQEADIALKFTPDLQETILILHIATDIVLLLAESEIEASAQSRQQVKAIKVLSDYMMFLVAVRPGMVPGLVLSSRYEAVRDALARIWKERTQGRDISTTREKVLARILINLENTDGSNTERDDLMPDSGFLSVLYDMNNVLSEGALLAKFLLHRRTDNPIPPKLKEKFDRQFPDLMDLVDDEFPTEAIVTEWARQLINVSIRCTRDSHAKQLARGGELTTIVWILAEHARILRVERTTE</sequence>
<organism evidence="4">
    <name type="scientific">Oryza punctata</name>
    <name type="common">Red rice</name>
    <dbReference type="NCBI Taxonomy" id="4537"/>
    <lineage>
        <taxon>Eukaryota</taxon>
        <taxon>Viridiplantae</taxon>
        <taxon>Streptophyta</taxon>
        <taxon>Embryophyta</taxon>
        <taxon>Tracheophyta</taxon>
        <taxon>Spermatophyta</taxon>
        <taxon>Magnoliopsida</taxon>
        <taxon>Liliopsida</taxon>
        <taxon>Poales</taxon>
        <taxon>Poaceae</taxon>
        <taxon>BOP clade</taxon>
        <taxon>Oryzoideae</taxon>
        <taxon>Oryzeae</taxon>
        <taxon>Oryzinae</taxon>
        <taxon>Oryza</taxon>
    </lineage>
</organism>
<protein>
    <recommendedName>
        <fullName evidence="3">DUF4220 domain-containing protein</fullName>
    </recommendedName>
</protein>
<dbReference type="STRING" id="4537.A0A0E0KMI2"/>
<accession>A0A0E0KMI2</accession>
<evidence type="ECO:0000259" key="3">
    <source>
        <dbReference type="Pfam" id="PF13968"/>
    </source>
</evidence>
<keyword evidence="5" id="KW-1185">Reference proteome</keyword>
<feature type="transmembrane region" description="Helical" evidence="2">
    <location>
        <begin position="12"/>
        <end position="29"/>
    </location>
</feature>
<dbReference type="Gramene" id="OPUNC04G01730.1">
    <property type="protein sequence ID" value="OPUNC04G01730.1"/>
    <property type="gene ID" value="OPUNC04G01730"/>
</dbReference>
<dbReference type="InterPro" id="IPR007658">
    <property type="entry name" value="DUF594"/>
</dbReference>
<proteinExistence type="predicted"/>
<evidence type="ECO:0000313" key="5">
    <source>
        <dbReference type="Proteomes" id="UP000026962"/>
    </source>
</evidence>
<evidence type="ECO:0000256" key="1">
    <source>
        <dbReference type="SAM" id="MobiDB-lite"/>
    </source>
</evidence>
<evidence type="ECO:0000256" key="2">
    <source>
        <dbReference type="SAM" id="Phobius"/>
    </source>
</evidence>
<feature type="region of interest" description="Disordered" evidence="1">
    <location>
        <begin position="169"/>
        <end position="192"/>
    </location>
</feature>
<dbReference type="Pfam" id="PF04578">
    <property type="entry name" value="DUF594"/>
    <property type="match status" value="1"/>
</dbReference>
<dbReference type="PANTHER" id="PTHR31325">
    <property type="entry name" value="OS01G0798800 PROTEIN-RELATED"/>
    <property type="match status" value="1"/>
</dbReference>
<dbReference type="AlphaFoldDB" id="A0A0E0KMI2"/>